<dbReference type="Pfam" id="PF11799">
    <property type="entry name" value="IMS_C"/>
    <property type="match status" value="1"/>
</dbReference>
<dbReference type="InterPro" id="IPR036775">
    <property type="entry name" value="DNA_pol_Y-fam_lit_finger_sf"/>
</dbReference>
<feature type="domain" description="UmuC" evidence="4">
    <location>
        <begin position="3"/>
        <end position="183"/>
    </location>
</feature>
<proteinExistence type="inferred from homology"/>
<protein>
    <submittedName>
        <fullName evidence="5">DNA polymerase IV</fullName>
    </submittedName>
</protein>
<dbReference type="AlphaFoldDB" id="A0A8J6Y1A1"/>
<comment type="caution">
    <text evidence="5">The sequence shown here is derived from an EMBL/GenBank/DDBJ whole genome shotgun (WGS) entry which is preliminary data.</text>
</comment>
<dbReference type="Gene3D" id="3.30.1490.100">
    <property type="entry name" value="DNA polymerase, Y-family, little finger domain"/>
    <property type="match status" value="1"/>
</dbReference>
<keyword evidence="2" id="KW-0515">Mutator protein</keyword>
<dbReference type="GO" id="GO:0005829">
    <property type="term" value="C:cytosol"/>
    <property type="evidence" value="ECO:0007669"/>
    <property type="project" value="TreeGrafter"/>
</dbReference>
<evidence type="ECO:0000256" key="1">
    <source>
        <dbReference type="ARBA" id="ARBA00010945"/>
    </source>
</evidence>
<dbReference type="GO" id="GO:0009432">
    <property type="term" value="P:SOS response"/>
    <property type="evidence" value="ECO:0007669"/>
    <property type="project" value="TreeGrafter"/>
</dbReference>
<dbReference type="Gene3D" id="3.40.1170.60">
    <property type="match status" value="1"/>
</dbReference>
<evidence type="ECO:0000313" key="6">
    <source>
        <dbReference type="Proteomes" id="UP000648239"/>
    </source>
</evidence>
<dbReference type="PANTHER" id="PTHR11076:SF33">
    <property type="entry name" value="DNA POLYMERASE KAPPA"/>
    <property type="match status" value="1"/>
</dbReference>
<dbReference type="Gene3D" id="3.30.70.270">
    <property type="match status" value="1"/>
</dbReference>
<dbReference type="GO" id="GO:0003887">
    <property type="term" value="F:DNA-directed DNA polymerase activity"/>
    <property type="evidence" value="ECO:0007669"/>
    <property type="project" value="UniProtKB-KW"/>
</dbReference>
<dbReference type="CDD" id="cd03586">
    <property type="entry name" value="PolY_Pol_IV_kappa"/>
    <property type="match status" value="1"/>
</dbReference>
<dbReference type="Pfam" id="PF00817">
    <property type="entry name" value="IMS"/>
    <property type="match status" value="1"/>
</dbReference>
<sequence length="380" mass="41983">MQVIHLDVADFAVAVERVVDPGLCNRPVILAPDADRALVATVSREARREGVRPGMPLREALRRCGGARVVRPNEPLYARAFKAVGEVAGRFSPVLEPVSPGRIYLDVTGTDRLFGPPLDLAARLRRELSARLRLDAAVGVAANKLVSRVAADLTEPDGLLDVRTGDEAPFLAPLRVQRLPGVGAAVGRELDALNIRWVRQLAVMEPAHLDLAFGRFGAVLRQRALGIDPRPVQPPLRKPEVQREETLVEDSNDPAVLRAAFRTLVESAGLELRVRGLTAARMALELRYADSRATARSVRARRPLQQISELWRSAEELLEAALSRRVRVRHLRFRLAGLASRPRQMELFGEPSPERPLTTAMDRIRTRFGETALLHGLQLP</sequence>
<name>A0A8J6Y1A1_9BACT</name>
<gene>
    <name evidence="5" type="ORF">IFK94_10435</name>
</gene>
<evidence type="ECO:0000256" key="3">
    <source>
        <dbReference type="ARBA" id="ARBA00022932"/>
    </source>
</evidence>
<dbReference type="PANTHER" id="PTHR11076">
    <property type="entry name" value="DNA REPAIR POLYMERASE UMUC / TRANSFERASE FAMILY MEMBER"/>
    <property type="match status" value="1"/>
</dbReference>
<dbReference type="GO" id="GO:0006281">
    <property type="term" value="P:DNA repair"/>
    <property type="evidence" value="ECO:0007669"/>
    <property type="project" value="InterPro"/>
</dbReference>
<dbReference type="InterPro" id="IPR022880">
    <property type="entry name" value="DNApol_IV"/>
</dbReference>
<dbReference type="InterPro" id="IPR050116">
    <property type="entry name" value="DNA_polymerase-Y"/>
</dbReference>
<accession>A0A8J6Y1A1</accession>
<dbReference type="GO" id="GO:0042276">
    <property type="term" value="P:error-prone translesion synthesis"/>
    <property type="evidence" value="ECO:0007669"/>
    <property type="project" value="TreeGrafter"/>
</dbReference>
<dbReference type="SUPFAM" id="SSF56672">
    <property type="entry name" value="DNA/RNA polymerases"/>
    <property type="match status" value="1"/>
</dbReference>
<evidence type="ECO:0000259" key="4">
    <source>
        <dbReference type="PROSITE" id="PS50173"/>
    </source>
</evidence>
<dbReference type="GO" id="GO:0003684">
    <property type="term" value="F:damaged DNA binding"/>
    <property type="evidence" value="ECO:0007669"/>
    <property type="project" value="InterPro"/>
</dbReference>
<dbReference type="InterPro" id="IPR043502">
    <property type="entry name" value="DNA/RNA_pol_sf"/>
</dbReference>
<comment type="similarity">
    <text evidence="1">Belongs to the DNA polymerase type-Y family.</text>
</comment>
<dbReference type="EMBL" id="JACXWD010000034">
    <property type="protein sequence ID" value="MBD3868528.1"/>
    <property type="molecule type" value="Genomic_DNA"/>
</dbReference>
<dbReference type="Proteomes" id="UP000648239">
    <property type="component" value="Unassembled WGS sequence"/>
</dbReference>
<dbReference type="InterPro" id="IPR001126">
    <property type="entry name" value="UmuC"/>
</dbReference>
<reference evidence="5 6" key="1">
    <citation type="submission" date="2020-08" db="EMBL/GenBank/DDBJ databases">
        <title>Acidobacteriota in marine sediments use diverse sulfur dissimilation pathways.</title>
        <authorList>
            <person name="Wasmund K."/>
        </authorList>
    </citation>
    <scope>NUCLEOTIDE SEQUENCE [LARGE SCALE GENOMIC DNA]</scope>
    <source>
        <strain evidence="5">MAG AM4</strain>
    </source>
</reference>
<dbReference type="InterPro" id="IPR043128">
    <property type="entry name" value="Rev_trsase/Diguanyl_cyclase"/>
</dbReference>
<keyword evidence="3" id="KW-0808">Transferase</keyword>
<dbReference type="Gene3D" id="1.10.150.20">
    <property type="entry name" value="5' to 3' exonuclease, C-terminal subdomain"/>
    <property type="match status" value="1"/>
</dbReference>
<dbReference type="PROSITE" id="PS50173">
    <property type="entry name" value="UMUC"/>
    <property type="match status" value="1"/>
</dbReference>
<evidence type="ECO:0000313" key="5">
    <source>
        <dbReference type="EMBL" id="MBD3868528.1"/>
    </source>
</evidence>
<organism evidence="5 6">
    <name type="scientific">Candidatus Polarisedimenticola svalbardensis</name>
    <dbReference type="NCBI Taxonomy" id="2886004"/>
    <lineage>
        <taxon>Bacteria</taxon>
        <taxon>Pseudomonadati</taxon>
        <taxon>Acidobacteriota</taxon>
        <taxon>Candidatus Polarisedimenticolia</taxon>
        <taxon>Candidatus Polarisedimenticolales</taxon>
        <taxon>Candidatus Polarisedimenticolaceae</taxon>
        <taxon>Candidatus Polarisedimenticola</taxon>
    </lineage>
</organism>
<dbReference type="SUPFAM" id="SSF100879">
    <property type="entry name" value="Lesion bypass DNA polymerase (Y-family), little finger domain"/>
    <property type="match status" value="1"/>
</dbReference>
<dbReference type="InterPro" id="IPR017961">
    <property type="entry name" value="DNA_pol_Y-fam_little_finger"/>
</dbReference>
<keyword evidence="3" id="KW-0239">DNA-directed DNA polymerase</keyword>
<evidence type="ECO:0000256" key="2">
    <source>
        <dbReference type="ARBA" id="ARBA00022457"/>
    </source>
</evidence>
<keyword evidence="3" id="KW-0548">Nucleotidyltransferase</keyword>